<dbReference type="Proteomes" id="UP000675284">
    <property type="component" value="Unassembled WGS sequence"/>
</dbReference>
<dbReference type="Gene3D" id="3.20.20.80">
    <property type="entry name" value="Glycosidases"/>
    <property type="match status" value="1"/>
</dbReference>
<dbReference type="InterPro" id="IPR011583">
    <property type="entry name" value="Chitinase_II/V-like_cat"/>
</dbReference>
<evidence type="ECO:0000313" key="6">
    <source>
        <dbReference type="Proteomes" id="UP000675284"/>
    </source>
</evidence>
<evidence type="ECO:0000259" key="4">
    <source>
        <dbReference type="PROSITE" id="PS51910"/>
    </source>
</evidence>
<reference evidence="5" key="1">
    <citation type="submission" date="2021-04" db="EMBL/GenBank/DDBJ databases">
        <title>Isolation and polyphasic classification of algal microorganism.</title>
        <authorList>
            <person name="Wang S."/>
        </authorList>
    </citation>
    <scope>NUCLEOTIDE SEQUENCE</scope>
    <source>
        <strain evidence="5">720a</strain>
    </source>
</reference>
<dbReference type="PROSITE" id="PS51910">
    <property type="entry name" value="GH18_2"/>
    <property type="match status" value="1"/>
</dbReference>
<dbReference type="CDD" id="cd00118">
    <property type="entry name" value="LysM"/>
    <property type="match status" value="3"/>
</dbReference>
<feature type="domain" description="LysM" evidence="3">
    <location>
        <begin position="2"/>
        <end position="46"/>
    </location>
</feature>
<keyword evidence="1" id="KW-0378">Hydrolase</keyword>
<dbReference type="SMART" id="SM00257">
    <property type="entry name" value="LysM"/>
    <property type="match status" value="3"/>
</dbReference>
<protein>
    <submittedName>
        <fullName evidence="5">LysM peptidoglycan-binding domain-containing protein</fullName>
    </submittedName>
</protein>
<gene>
    <name evidence="5" type="ORF">KCX74_12635</name>
</gene>
<dbReference type="GO" id="GO:0016798">
    <property type="term" value="F:hydrolase activity, acting on glycosyl bonds"/>
    <property type="evidence" value="ECO:0007669"/>
    <property type="project" value="UniProtKB-KW"/>
</dbReference>
<dbReference type="Gene3D" id="3.10.50.10">
    <property type="match status" value="1"/>
</dbReference>
<dbReference type="Pfam" id="PF01476">
    <property type="entry name" value="LysM"/>
    <property type="match status" value="3"/>
</dbReference>
<dbReference type="SUPFAM" id="SSF54106">
    <property type="entry name" value="LysM domain"/>
    <property type="match status" value="3"/>
</dbReference>
<organism evidence="5 6">
    <name type="scientific">Virgibacillus salarius</name>
    <dbReference type="NCBI Taxonomy" id="447199"/>
    <lineage>
        <taxon>Bacteria</taxon>
        <taxon>Bacillati</taxon>
        <taxon>Bacillota</taxon>
        <taxon>Bacilli</taxon>
        <taxon>Bacillales</taxon>
        <taxon>Bacillaceae</taxon>
        <taxon>Virgibacillus</taxon>
    </lineage>
</organism>
<sequence length="472" mass="53903">MQIHVIKRNDTLWNIAERYGSDYRQIAVLNQLNNPNILVIGQALVIPDPRREYVVQSGDTLWMIAQRYQIPVQEIAAVNQITDPNLLFVGQMLEIPYYPYIVQLGDSLWEIAQQTGVTVNELMRMNAITNPSLIYPGQVLKIPQPSRPVKEINAYATKTGAQGAQEILAYGRLLTYVTPFTYSIRSDGTITELNDLPILEAAEATNVLPLLVLTNFVEGDFDSDLAATLLRSPELQEKLITILLEEMQEKGYQGVNFDFEYVYPEDRENYNNFLRRVVARLHPNGYLVTTALAPKIRSDQEGLLYEAHDYKTQGEIVDFIVLMTYEWGWAGGRPLAIAPINEVRKVLDYAITVIPRDKIMMGIPLYGRDWRIPWQEGTVARTVSSQEAIQLAATYGAEIQYNDTYQSPYFRYTAGDGQQHEVWFEDARSIQAKYDTLRDYDIRGASYWVLGIPFPQNWPVLQNNFIVKKGDV</sequence>
<dbReference type="InterPro" id="IPR001223">
    <property type="entry name" value="Glyco_hydro18_cat"/>
</dbReference>
<dbReference type="InterPro" id="IPR029070">
    <property type="entry name" value="Chitinase_insertion_sf"/>
</dbReference>
<evidence type="ECO:0000259" key="3">
    <source>
        <dbReference type="PROSITE" id="PS51782"/>
    </source>
</evidence>
<dbReference type="GO" id="GO:0005975">
    <property type="term" value="P:carbohydrate metabolic process"/>
    <property type="evidence" value="ECO:0007669"/>
    <property type="project" value="InterPro"/>
</dbReference>
<dbReference type="InterPro" id="IPR041704">
    <property type="entry name" value="CFLE_GH18"/>
</dbReference>
<dbReference type="Pfam" id="PF00704">
    <property type="entry name" value="Glyco_hydro_18"/>
    <property type="match status" value="1"/>
</dbReference>
<dbReference type="GO" id="GO:0012505">
    <property type="term" value="C:endomembrane system"/>
    <property type="evidence" value="ECO:0007669"/>
    <property type="project" value="TreeGrafter"/>
</dbReference>
<dbReference type="GO" id="GO:0070492">
    <property type="term" value="F:oligosaccharide binding"/>
    <property type="evidence" value="ECO:0007669"/>
    <property type="project" value="TreeGrafter"/>
</dbReference>
<keyword evidence="2" id="KW-0326">Glycosidase</keyword>
<proteinExistence type="predicted"/>
<dbReference type="PANTHER" id="PTHR46066">
    <property type="entry name" value="CHITINASE DOMAIN-CONTAINING PROTEIN 1 FAMILY MEMBER"/>
    <property type="match status" value="1"/>
</dbReference>
<feature type="domain" description="LysM" evidence="3">
    <location>
        <begin position="98"/>
        <end position="142"/>
    </location>
</feature>
<keyword evidence="6" id="KW-1185">Reference proteome</keyword>
<dbReference type="EMBL" id="JAGSOT010000037">
    <property type="protein sequence ID" value="MBR7796889.1"/>
    <property type="molecule type" value="Genomic_DNA"/>
</dbReference>
<feature type="domain" description="GH18" evidence="4">
    <location>
        <begin position="150"/>
        <end position="472"/>
    </location>
</feature>
<dbReference type="InterPro" id="IPR036779">
    <property type="entry name" value="LysM_dom_sf"/>
</dbReference>
<dbReference type="Gene3D" id="3.10.350.10">
    <property type="entry name" value="LysM domain"/>
    <property type="match status" value="3"/>
</dbReference>
<dbReference type="PANTHER" id="PTHR46066:SF2">
    <property type="entry name" value="CHITINASE DOMAIN-CONTAINING PROTEIN 1"/>
    <property type="match status" value="1"/>
</dbReference>
<dbReference type="InterPro" id="IPR018392">
    <property type="entry name" value="LysM"/>
</dbReference>
<dbReference type="CDD" id="cd02874">
    <property type="entry name" value="GH18_CFLE_spore_hydrolase"/>
    <property type="match status" value="1"/>
</dbReference>
<evidence type="ECO:0000256" key="2">
    <source>
        <dbReference type="ARBA" id="ARBA00023295"/>
    </source>
</evidence>
<dbReference type="RefSeq" id="WP_166530529.1">
    <property type="nucleotide sequence ID" value="NZ_JAGSOT010000037.1"/>
</dbReference>
<dbReference type="GO" id="GO:0008061">
    <property type="term" value="F:chitin binding"/>
    <property type="evidence" value="ECO:0007669"/>
    <property type="project" value="InterPro"/>
</dbReference>
<feature type="domain" description="LysM" evidence="3">
    <location>
        <begin position="51"/>
        <end position="95"/>
    </location>
</feature>
<dbReference type="SMART" id="SM00636">
    <property type="entry name" value="Glyco_18"/>
    <property type="match status" value="1"/>
</dbReference>
<dbReference type="PROSITE" id="PS51782">
    <property type="entry name" value="LYSM"/>
    <property type="match status" value="3"/>
</dbReference>
<dbReference type="AlphaFoldDB" id="A0A941DXE5"/>
<evidence type="ECO:0000256" key="1">
    <source>
        <dbReference type="ARBA" id="ARBA00022801"/>
    </source>
</evidence>
<comment type="caution">
    <text evidence="5">The sequence shown here is derived from an EMBL/GenBank/DDBJ whole genome shotgun (WGS) entry which is preliminary data.</text>
</comment>
<dbReference type="SUPFAM" id="SSF51445">
    <property type="entry name" value="(Trans)glycosidases"/>
    <property type="match status" value="1"/>
</dbReference>
<dbReference type="InterPro" id="IPR017853">
    <property type="entry name" value="GH"/>
</dbReference>
<accession>A0A941DXE5</accession>
<name>A0A941DXE5_9BACI</name>
<evidence type="ECO:0000313" key="5">
    <source>
        <dbReference type="EMBL" id="MBR7796889.1"/>
    </source>
</evidence>